<reference evidence="1" key="1">
    <citation type="submission" date="2016-10" db="EMBL/GenBank/DDBJ databases">
        <authorList>
            <person name="Varghese N."/>
            <person name="Submissions S."/>
        </authorList>
    </citation>
    <scope>NUCLEOTIDE SEQUENCE [LARGE SCALE GENOMIC DNA]</scope>
    <source>
        <strain evidence="1">DSM 22082</strain>
    </source>
</reference>
<dbReference type="Proteomes" id="UP000199700">
    <property type="component" value="Chromosome"/>
</dbReference>
<keyword evidence="2" id="KW-1185">Reference proteome</keyword>
<evidence type="ECO:0008006" key="3">
    <source>
        <dbReference type="Google" id="ProtNLM"/>
    </source>
</evidence>
<organism evidence="1 2">
    <name type="scientific">Brevibacterium sandarakinum</name>
    <dbReference type="NCBI Taxonomy" id="629680"/>
    <lineage>
        <taxon>Bacteria</taxon>
        <taxon>Bacillati</taxon>
        <taxon>Actinomycetota</taxon>
        <taxon>Actinomycetes</taxon>
        <taxon>Micrococcales</taxon>
        <taxon>Brevibacteriaceae</taxon>
        <taxon>Brevibacterium</taxon>
    </lineage>
</organism>
<gene>
    <name evidence="1" type="ORF">SAMN04489751_1773</name>
</gene>
<dbReference type="EMBL" id="LT629739">
    <property type="protein sequence ID" value="SDS33289.1"/>
    <property type="molecule type" value="Genomic_DNA"/>
</dbReference>
<evidence type="ECO:0000313" key="1">
    <source>
        <dbReference type="EMBL" id="SDS33289.1"/>
    </source>
</evidence>
<protein>
    <recommendedName>
        <fullName evidence="3">DUF2795 domain-containing protein</fullName>
    </recommendedName>
</protein>
<dbReference type="OrthoDB" id="3698093at2"/>
<evidence type="ECO:0000313" key="2">
    <source>
        <dbReference type="Proteomes" id="UP000199700"/>
    </source>
</evidence>
<sequence>MDPVTRLELVRAISSAFGSTSVSSTQLIEAARTAHARKEVLETLSQVDPDASFRTVRDLWTVFPEMPVDV</sequence>
<name>A0A1H1RED8_BRESA</name>
<proteinExistence type="predicted"/>
<dbReference type="AlphaFoldDB" id="A0A1H1RED8"/>
<accession>A0A1H1RED8</accession>
<dbReference type="STRING" id="629680.SAMN04489751_1773"/>